<keyword evidence="7" id="KW-0472">Membrane</keyword>
<evidence type="ECO:0000256" key="8">
    <source>
        <dbReference type="ARBA" id="ARBA00023157"/>
    </source>
</evidence>
<evidence type="ECO:0000256" key="1">
    <source>
        <dbReference type="ARBA" id="ARBA00004167"/>
    </source>
</evidence>
<evidence type="ECO:0000256" key="7">
    <source>
        <dbReference type="ARBA" id="ARBA00023136"/>
    </source>
</evidence>
<feature type="disulfide bond" evidence="10">
    <location>
        <begin position="127"/>
        <end position="142"/>
    </location>
</feature>
<dbReference type="PROSITE" id="PS01209">
    <property type="entry name" value="LDLRA_1"/>
    <property type="match status" value="1"/>
</dbReference>
<feature type="disulfide bond" evidence="10">
    <location>
        <begin position="108"/>
        <end position="120"/>
    </location>
</feature>
<reference evidence="12" key="1">
    <citation type="submission" date="2022-12" db="EMBL/GenBank/DDBJ databases">
        <authorList>
            <person name="Alioto T."/>
            <person name="Alioto T."/>
            <person name="Gomez Garrido J."/>
        </authorList>
    </citation>
    <scope>NUCLEOTIDE SEQUENCE</scope>
</reference>
<dbReference type="Proteomes" id="UP001178461">
    <property type="component" value="Chromosome 6"/>
</dbReference>
<keyword evidence="8 10" id="KW-1015">Disulfide bond</keyword>
<evidence type="ECO:0000256" key="6">
    <source>
        <dbReference type="ARBA" id="ARBA00022989"/>
    </source>
</evidence>
<dbReference type="Gene3D" id="4.10.400.10">
    <property type="entry name" value="Low-density Lipoprotein Receptor"/>
    <property type="match status" value="1"/>
</dbReference>
<evidence type="ECO:0000256" key="10">
    <source>
        <dbReference type="PROSITE-ProRule" id="PRU00124"/>
    </source>
</evidence>
<keyword evidence="9" id="KW-0325">Glycoprotein</keyword>
<dbReference type="InterPro" id="IPR002172">
    <property type="entry name" value="LDrepeatLR_classA_rpt"/>
</dbReference>
<organism evidence="12 13">
    <name type="scientific">Podarcis lilfordi</name>
    <name type="common">Lilford's wall lizard</name>
    <dbReference type="NCBI Taxonomy" id="74358"/>
    <lineage>
        <taxon>Eukaryota</taxon>
        <taxon>Metazoa</taxon>
        <taxon>Chordata</taxon>
        <taxon>Craniata</taxon>
        <taxon>Vertebrata</taxon>
        <taxon>Euteleostomi</taxon>
        <taxon>Lepidosauria</taxon>
        <taxon>Squamata</taxon>
        <taxon>Bifurcata</taxon>
        <taxon>Unidentata</taxon>
        <taxon>Episquamata</taxon>
        <taxon>Laterata</taxon>
        <taxon>Lacertibaenia</taxon>
        <taxon>Lacertidae</taxon>
        <taxon>Podarcis</taxon>
    </lineage>
</organism>
<gene>
    <name evidence="12" type="ORF">PODLI_1B043018</name>
</gene>
<evidence type="ECO:0000256" key="2">
    <source>
        <dbReference type="ARBA" id="ARBA00004308"/>
    </source>
</evidence>
<dbReference type="EMBL" id="OX395131">
    <property type="protein sequence ID" value="CAI5777137.1"/>
    <property type="molecule type" value="Genomic_DNA"/>
</dbReference>
<sequence>MPAFCPRARSVPPPQNGHAPGGGGRRSIVSRRRCFLVCRWGFVRFSAPSRGERGLERSGLACRFASGLWKGWLGDRNAGGREGAPPSTHHPSKTPGVPLPLAGSAKECEEDQFQCRNERCIPSIWKCDEDDDCSDNSDEADCREYQAWGGDQPPFKSSLASRKTAGWGGRWGAIGSCSAGVSAGWGGVRDEGATPLGFACPGLPRWAEWRGQCSACISRETCVISGLTPVAGREWISVYILGGDVGVCVRKDYMQFCGSQPGAKPRRASWFRLKKLRSEAQLARFTLAKMVPCERNPVSKFRGTV</sequence>
<dbReference type="SMART" id="SM00192">
    <property type="entry name" value="LDLa"/>
    <property type="match status" value="1"/>
</dbReference>
<keyword evidence="12" id="KW-0449">Lipoprotein</keyword>
<evidence type="ECO:0000256" key="11">
    <source>
        <dbReference type="SAM" id="MobiDB-lite"/>
    </source>
</evidence>
<evidence type="ECO:0000256" key="3">
    <source>
        <dbReference type="ARBA" id="ARBA00022692"/>
    </source>
</evidence>
<protein>
    <submittedName>
        <fullName evidence="12">Low-density lipoprotein receptor-related protein 8</fullName>
    </submittedName>
</protein>
<dbReference type="PANTHER" id="PTHR24270">
    <property type="entry name" value="LOW-DENSITY LIPOPROTEIN RECEPTOR-RELATED"/>
    <property type="match status" value="1"/>
</dbReference>
<feature type="region of interest" description="Disordered" evidence="11">
    <location>
        <begin position="76"/>
        <end position="102"/>
    </location>
</feature>
<keyword evidence="13" id="KW-1185">Reference proteome</keyword>
<evidence type="ECO:0000256" key="5">
    <source>
        <dbReference type="ARBA" id="ARBA00022737"/>
    </source>
</evidence>
<dbReference type="InterPro" id="IPR050685">
    <property type="entry name" value="LDLR"/>
</dbReference>
<name>A0AA35KF25_9SAUR</name>
<dbReference type="AlphaFoldDB" id="A0AA35KF25"/>
<keyword evidence="5" id="KW-0677">Repeat</keyword>
<keyword evidence="3" id="KW-0812">Transmembrane</keyword>
<dbReference type="GO" id="GO:0012505">
    <property type="term" value="C:endomembrane system"/>
    <property type="evidence" value="ECO:0007669"/>
    <property type="project" value="UniProtKB-SubCell"/>
</dbReference>
<comment type="subcellular location">
    <subcellularLocation>
        <location evidence="2">Endomembrane system</location>
    </subcellularLocation>
    <subcellularLocation>
        <location evidence="1">Membrane</location>
        <topology evidence="1">Single-pass membrane protein</topology>
    </subcellularLocation>
</comment>
<evidence type="ECO:0000256" key="9">
    <source>
        <dbReference type="ARBA" id="ARBA00023180"/>
    </source>
</evidence>
<evidence type="ECO:0000256" key="4">
    <source>
        <dbReference type="ARBA" id="ARBA00022729"/>
    </source>
</evidence>
<feature type="disulfide bond" evidence="10">
    <location>
        <begin position="115"/>
        <end position="133"/>
    </location>
</feature>
<dbReference type="FunFam" id="4.10.400.10:FF:000034">
    <property type="entry name" value="Low-density lipoprotein receptor-related protein 2"/>
    <property type="match status" value="1"/>
</dbReference>
<dbReference type="PROSITE" id="PS50068">
    <property type="entry name" value="LDLRA_2"/>
    <property type="match status" value="1"/>
</dbReference>
<dbReference type="SUPFAM" id="SSF57424">
    <property type="entry name" value="LDL receptor-like module"/>
    <property type="match status" value="1"/>
</dbReference>
<dbReference type="GO" id="GO:0016192">
    <property type="term" value="P:vesicle-mediated transport"/>
    <property type="evidence" value="ECO:0007669"/>
    <property type="project" value="UniProtKB-ARBA"/>
</dbReference>
<evidence type="ECO:0000313" key="13">
    <source>
        <dbReference type="Proteomes" id="UP001178461"/>
    </source>
</evidence>
<dbReference type="Pfam" id="PF00057">
    <property type="entry name" value="Ldl_recept_a"/>
    <property type="match status" value="1"/>
</dbReference>
<dbReference type="InterPro" id="IPR023415">
    <property type="entry name" value="LDLR_class-A_CS"/>
</dbReference>
<dbReference type="CDD" id="cd00112">
    <property type="entry name" value="LDLa"/>
    <property type="match status" value="1"/>
</dbReference>
<accession>A0AA35KF25</accession>
<evidence type="ECO:0000313" key="12">
    <source>
        <dbReference type="EMBL" id="CAI5777137.1"/>
    </source>
</evidence>
<keyword evidence="12" id="KW-0675">Receptor</keyword>
<feature type="region of interest" description="Disordered" evidence="11">
    <location>
        <begin position="1"/>
        <end position="26"/>
    </location>
</feature>
<keyword evidence="6" id="KW-1133">Transmembrane helix</keyword>
<keyword evidence="4" id="KW-0732">Signal</keyword>
<dbReference type="InterPro" id="IPR036055">
    <property type="entry name" value="LDL_receptor-like_sf"/>
</dbReference>
<proteinExistence type="predicted"/>
<dbReference type="GO" id="GO:0016020">
    <property type="term" value="C:membrane"/>
    <property type="evidence" value="ECO:0007669"/>
    <property type="project" value="UniProtKB-SubCell"/>
</dbReference>